<dbReference type="PANTHER" id="PTHR43591:SF24">
    <property type="entry name" value="2-METHOXY-6-POLYPRENYL-1,4-BENZOQUINOL METHYLASE, MITOCHONDRIAL"/>
    <property type="match status" value="1"/>
</dbReference>
<dbReference type="EMBL" id="JAAEJV010000002">
    <property type="protein sequence ID" value="MBF5058653.1"/>
    <property type="molecule type" value="Genomic_DNA"/>
</dbReference>
<evidence type="ECO:0000256" key="1">
    <source>
        <dbReference type="ARBA" id="ARBA00022428"/>
    </source>
</evidence>
<feature type="binding site" evidence="5">
    <location>
        <begin position="108"/>
        <end position="109"/>
    </location>
    <ligand>
        <name>S-adenosyl-L-methionine</name>
        <dbReference type="ChEBI" id="CHEBI:59789"/>
    </ligand>
</feature>
<evidence type="ECO:0000313" key="7">
    <source>
        <dbReference type="Proteomes" id="UP001194714"/>
    </source>
</evidence>
<dbReference type="GO" id="GO:0008425">
    <property type="term" value="F:2-methoxy-6-polyprenyl-1,4-benzoquinol methyltransferase activity"/>
    <property type="evidence" value="ECO:0007669"/>
    <property type="project" value="UniProtKB-EC"/>
</dbReference>
<keyword evidence="7" id="KW-1185">Reference proteome</keyword>
<comment type="caution">
    <text evidence="6">The sequence shown here is derived from an EMBL/GenBank/DDBJ whole genome shotgun (WGS) entry which is preliminary data.</text>
</comment>
<organism evidence="6 7">
    <name type="scientific">Candidatus Neptunichlamydia vexilliferae</name>
    <dbReference type="NCBI Taxonomy" id="1651774"/>
    <lineage>
        <taxon>Bacteria</taxon>
        <taxon>Pseudomonadati</taxon>
        <taxon>Chlamydiota</taxon>
        <taxon>Chlamydiia</taxon>
        <taxon>Parachlamydiales</taxon>
        <taxon>Simkaniaceae</taxon>
        <taxon>Candidatus Neptunichlamydia</taxon>
    </lineage>
</organism>
<keyword evidence="4 5" id="KW-0949">S-adenosyl-L-methionine</keyword>
<evidence type="ECO:0000313" key="6">
    <source>
        <dbReference type="EMBL" id="MBF5058653.1"/>
    </source>
</evidence>
<dbReference type="SUPFAM" id="SSF53335">
    <property type="entry name" value="S-adenosyl-L-methionine-dependent methyltransferases"/>
    <property type="match status" value="1"/>
</dbReference>
<dbReference type="PANTHER" id="PTHR43591">
    <property type="entry name" value="METHYLTRANSFERASE"/>
    <property type="match status" value="1"/>
</dbReference>
<keyword evidence="1 5" id="KW-0474">Menaquinone biosynthesis</keyword>
<gene>
    <name evidence="5" type="primary">menG</name>
    <name evidence="6" type="ORF">NEPTK9_000150</name>
</gene>
<dbReference type="Proteomes" id="UP001194714">
    <property type="component" value="Unassembled WGS sequence"/>
</dbReference>
<dbReference type="NCBIfam" id="NF001244">
    <property type="entry name" value="PRK00216.1-5"/>
    <property type="match status" value="1"/>
</dbReference>
<accession>A0ABS0AWZ4</accession>
<evidence type="ECO:0000256" key="5">
    <source>
        <dbReference type="HAMAP-Rule" id="MF_01813"/>
    </source>
</evidence>
<feature type="binding site" evidence="5">
    <location>
        <position position="125"/>
    </location>
    <ligand>
        <name>S-adenosyl-L-methionine</name>
        <dbReference type="ChEBI" id="CHEBI:59789"/>
    </ligand>
</feature>
<protein>
    <recommendedName>
        <fullName evidence="5">Demethylmenaquinone methyltransferase</fullName>
        <ecNumber evidence="5">2.1.1.163</ecNumber>
    </recommendedName>
</protein>
<proteinExistence type="inferred from homology"/>
<dbReference type="InterPro" id="IPR029063">
    <property type="entry name" value="SAM-dependent_MTases_sf"/>
</dbReference>
<comment type="function">
    <text evidence="5">Methyltransferase required for the conversion of demethylmenaquinol (DMKH2) to menaquinol (MKH2).</text>
</comment>
<reference evidence="6 7" key="1">
    <citation type="submission" date="2020-01" db="EMBL/GenBank/DDBJ databases">
        <title>Draft genome sequence of Cand. Neptunochlamydia vexilliferae K9.</title>
        <authorList>
            <person name="Schulz F."/>
            <person name="Koestlbacher S."/>
            <person name="Wascher F."/>
            <person name="Pizzetti I."/>
            <person name="Horn M."/>
        </authorList>
    </citation>
    <scope>NUCLEOTIDE SEQUENCE [LARGE SCALE GENOMIC DNA]</scope>
    <source>
        <strain evidence="6 7">K9</strain>
    </source>
</reference>
<dbReference type="EC" id="2.1.1.163" evidence="5"/>
<dbReference type="RefSeq" id="WP_194846934.1">
    <property type="nucleotide sequence ID" value="NZ_JAAEJV010000002.1"/>
</dbReference>
<dbReference type="PROSITE" id="PS51608">
    <property type="entry name" value="SAM_MT_UBIE"/>
    <property type="match status" value="1"/>
</dbReference>
<sequence>MAIEESRDEVWKMFDRISPRYDLVNRLLSFGIDHYWRRQLIRHLPQKKGLRLLDLATGTGDQLITIVKRAKQVETALGLDMSQEMVRLGQRKIIDKPYTHRITLAEGDATNIALEKGSVDCVTMSFGIRNVTSVEKCLEECFRVLTPSGKLMILELSLPKNRFIRGLHLFYLRRILPLVGGLVSREPKAYLYLNKTIETFPYGEAFCTKLKSAGFYRVKAYPMTFGAATLYIGEKVPCGNHL</sequence>
<dbReference type="GO" id="GO:0043770">
    <property type="term" value="F:demethylmenaquinone methyltransferase activity"/>
    <property type="evidence" value="ECO:0007669"/>
    <property type="project" value="UniProtKB-EC"/>
</dbReference>
<evidence type="ECO:0000256" key="3">
    <source>
        <dbReference type="ARBA" id="ARBA00022679"/>
    </source>
</evidence>
<dbReference type="GO" id="GO:0032259">
    <property type="term" value="P:methylation"/>
    <property type="evidence" value="ECO:0007669"/>
    <property type="project" value="UniProtKB-KW"/>
</dbReference>
<comment type="pathway">
    <text evidence="5">Quinol/quinone metabolism; menaquinone biosynthesis; menaquinol from 1,4-dihydroxy-2-naphthoate: step 2/2.</text>
</comment>
<dbReference type="Pfam" id="PF01209">
    <property type="entry name" value="Ubie_methyltran"/>
    <property type="match status" value="1"/>
</dbReference>
<name>A0ABS0AWZ4_9BACT</name>
<keyword evidence="2 5" id="KW-0489">Methyltransferase</keyword>
<keyword evidence="3 5" id="KW-0808">Transferase</keyword>
<dbReference type="InterPro" id="IPR004033">
    <property type="entry name" value="UbiE/COQ5_MeTrFase"/>
</dbReference>
<feature type="binding site" evidence="5">
    <location>
        <position position="80"/>
    </location>
    <ligand>
        <name>S-adenosyl-L-methionine</name>
        <dbReference type="ChEBI" id="CHEBI:59789"/>
    </ligand>
</feature>
<comment type="catalytic activity">
    <reaction evidence="5">
        <text>a 2-demethylmenaquinol + S-adenosyl-L-methionine = a menaquinol + S-adenosyl-L-homocysteine + H(+)</text>
        <dbReference type="Rhea" id="RHEA:42640"/>
        <dbReference type="Rhea" id="RHEA-COMP:9539"/>
        <dbReference type="Rhea" id="RHEA-COMP:9563"/>
        <dbReference type="ChEBI" id="CHEBI:15378"/>
        <dbReference type="ChEBI" id="CHEBI:18151"/>
        <dbReference type="ChEBI" id="CHEBI:55437"/>
        <dbReference type="ChEBI" id="CHEBI:57856"/>
        <dbReference type="ChEBI" id="CHEBI:59789"/>
        <dbReference type="EC" id="2.1.1.163"/>
    </reaction>
</comment>
<evidence type="ECO:0000256" key="2">
    <source>
        <dbReference type="ARBA" id="ARBA00022603"/>
    </source>
</evidence>
<feature type="binding site" evidence="5">
    <location>
        <position position="59"/>
    </location>
    <ligand>
        <name>S-adenosyl-L-methionine</name>
        <dbReference type="ChEBI" id="CHEBI:59789"/>
    </ligand>
</feature>
<keyword evidence="6" id="KW-0830">Ubiquinone</keyword>
<dbReference type="CDD" id="cd02440">
    <property type="entry name" value="AdoMet_MTases"/>
    <property type="match status" value="1"/>
</dbReference>
<comment type="similarity">
    <text evidence="5">Belongs to the class I-like SAM-binding methyltransferase superfamily. MenG/UbiE family.</text>
</comment>
<dbReference type="Gene3D" id="3.40.50.150">
    <property type="entry name" value="Vaccinia Virus protein VP39"/>
    <property type="match status" value="1"/>
</dbReference>
<dbReference type="HAMAP" id="MF_01813">
    <property type="entry name" value="MenG_UbiE_methyltr"/>
    <property type="match status" value="1"/>
</dbReference>
<evidence type="ECO:0000256" key="4">
    <source>
        <dbReference type="ARBA" id="ARBA00022691"/>
    </source>
</evidence>
<dbReference type="NCBIfam" id="TIGR01934">
    <property type="entry name" value="MenG_MenH_UbiE"/>
    <property type="match status" value="1"/>
</dbReference>